<accession>A0A7W3R9P3</accession>
<organism evidence="2 3">
    <name type="scientific">Thermomonospora cellulosilytica</name>
    <dbReference type="NCBI Taxonomy" id="1411118"/>
    <lineage>
        <taxon>Bacteria</taxon>
        <taxon>Bacillati</taxon>
        <taxon>Actinomycetota</taxon>
        <taxon>Actinomycetes</taxon>
        <taxon>Streptosporangiales</taxon>
        <taxon>Thermomonosporaceae</taxon>
        <taxon>Thermomonospora</taxon>
    </lineage>
</organism>
<evidence type="ECO:0000256" key="1">
    <source>
        <dbReference type="SAM" id="MobiDB-lite"/>
    </source>
</evidence>
<gene>
    <name evidence="2" type="ORF">HNR21_003849</name>
</gene>
<comment type="caution">
    <text evidence="2">The sequence shown here is derived from an EMBL/GenBank/DDBJ whole genome shotgun (WGS) entry which is preliminary data.</text>
</comment>
<dbReference type="SUPFAM" id="SSF51182">
    <property type="entry name" value="RmlC-like cupins"/>
    <property type="match status" value="1"/>
</dbReference>
<protein>
    <submittedName>
        <fullName evidence="2">Mannose-6-phosphate isomerase-like protein (Cupin superfamily)</fullName>
    </submittedName>
</protein>
<feature type="region of interest" description="Disordered" evidence="1">
    <location>
        <begin position="1"/>
        <end position="58"/>
    </location>
</feature>
<proteinExistence type="predicted"/>
<keyword evidence="2" id="KW-0413">Isomerase</keyword>
<reference evidence="2 3" key="1">
    <citation type="submission" date="2020-08" db="EMBL/GenBank/DDBJ databases">
        <title>Sequencing the genomes of 1000 actinobacteria strains.</title>
        <authorList>
            <person name="Klenk H.-P."/>
        </authorList>
    </citation>
    <scope>NUCLEOTIDE SEQUENCE [LARGE SCALE GENOMIC DNA]</scope>
    <source>
        <strain evidence="2 3">DSM 45823</strain>
    </source>
</reference>
<dbReference type="Proteomes" id="UP000539313">
    <property type="component" value="Unassembled WGS sequence"/>
</dbReference>
<name>A0A7W3R9P3_9ACTN</name>
<dbReference type="Gene3D" id="2.60.120.10">
    <property type="entry name" value="Jelly Rolls"/>
    <property type="match status" value="1"/>
</dbReference>
<feature type="compositionally biased region" description="Basic and acidic residues" evidence="1">
    <location>
        <begin position="39"/>
        <end position="50"/>
    </location>
</feature>
<evidence type="ECO:0000313" key="2">
    <source>
        <dbReference type="EMBL" id="MBA9004967.1"/>
    </source>
</evidence>
<sequence>MTLPQGSVFVVPRGTEHRPSAPGGASILMFEPSGTLSVGDRHEEIPDHVDATTGHPLE</sequence>
<dbReference type="InterPro" id="IPR011051">
    <property type="entry name" value="RmlC_Cupin_sf"/>
</dbReference>
<keyword evidence="3" id="KW-1185">Reference proteome</keyword>
<dbReference type="InterPro" id="IPR014710">
    <property type="entry name" value="RmlC-like_jellyroll"/>
</dbReference>
<dbReference type="GO" id="GO:0016853">
    <property type="term" value="F:isomerase activity"/>
    <property type="evidence" value="ECO:0007669"/>
    <property type="project" value="UniProtKB-KW"/>
</dbReference>
<evidence type="ECO:0000313" key="3">
    <source>
        <dbReference type="Proteomes" id="UP000539313"/>
    </source>
</evidence>
<dbReference type="EMBL" id="JACJII010000001">
    <property type="protein sequence ID" value="MBA9004967.1"/>
    <property type="molecule type" value="Genomic_DNA"/>
</dbReference>
<dbReference type="AlphaFoldDB" id="A0A7W3R9P3"/>